<dbReference type="Gene3D" id="2.60.120.1440">
    <property type="match status" value="1"/>
</dbReference>
<dbReference type="OrthoDB" id="9798846at2"/>
<proteinExistence type="predicted"/>
<dbReference type="PANTHER" id="PTHR30273">
    <property type="entry name" value="PERIPLASMIC SIGNAL SENSOR AND SIGMA FACTOR ACTIVATOR FECR-RELATED"/>
    <property type="match status" value="1"/>
</dbReference>
<protein>
    <submittedName>
        <fullName evidence="4">Transmembrane protein</fullName>
    </submittedName>
</protein>
<organism evidence="4 5">
    <name type="scientific">Stenotrophomonas acidaminiphila</name>
    <dbReference type="NCBI Taxonomy" id="128780"/>
    <lineage>
        <taxon>Bacteria</taxon>
        <taxon>Pseudomonadati</taxon>
        <taxon>Pseudomonadota</taxon>
        <taxon>Gammaproteobacteria</taxon>
        <taxon>Lysobacterales</taxon>
        <taxon>Lysobacteraceae</taxon>
        <taxon>Stenotrophomonas</taxon>
    </lineage>
</organism>
<evidence type="ECO:0000313" key="5">
    <source>
        <dbReference type="Proteomes" id="UP000061010"/>
    </source>
</evidence>
<evidence type="ECO:0000256" key="1">
    <source>
        <dbReference type="SAM" id="Phobius"/>
    </source>
</evidence>
<dbReference type="PIRSF" id="PIRSF018266">
    <property type="entry name" value="FecR"/>
    <property type="match status" value="1"/>
</dbReference>
<keyword evidence="1" id="KW-0472">Membrane</keyword>
<accession>A0A0S1AZQ3</accession>
<dbReference type="AlphaFoldDB" id="A0A0S1AZQ3"/>
<keyword evidence="1 4" id="KW-0812">Transmembrane</keyword>
<name>A0A0S1AZQ3_9GAMM</name>
<dbReference type="Pfam" id="PF16220">
    <property type="entry name" value="DUF4880"/>
    <property type="match status" value="1"/>
</dbReference>
<dbReference type="InterPro" id="IPR032623">
    <property type="entry name" value="FecR_N"/>
</dbReference>
<dbReference type="InterPro" id="IPR012373">
    <property type="entry name" value="Ferrdict_sens_TM"/>
</dbReference>
<dbReference type="EMBL" id="CP012900">
    <property type="protein sequence ID" value="ALJ28210.1"/>
    <property type="molecule type" value="Genomic_DNA"/>
</dbReference>
<feature type="domain" description="FecR protein" evidence="2">
    <location>
        <begin position="101"/>
        <end position="193"/>
    </location>
</feature>
<keyword evidence="1" id="KW-1133">Transmembrane helix</keyword>
<reference evidence="4 5" key="1">
    <citation type="journal article" date="2015" name="Genome Announc.">
        <title>Complete Genome Sequencing of Stenotrophomonas acidaminiphila ZAC14D2_NAIMI4_2, a Multidrug-Resistant Strain Isolated from Sediments of a Polluted River in Mexico, Uncovers New Antibiotic Resistance Genes and a Novel Class-II Lasso Peptide Biosynthesis Gene Cluster.</title>
        <authorList>
            <person name="Vinuesa P."/>
            <person name="Ochoa-Sanchez L.E."/>
        </authorList>
    </citation>
    <scope>NUCLEOTIDE SEQUENCE [LARGE SCALE GENOMIC DNA]</scope>
    <source>
        <strain evidence="4 5">ZAC14D2_NAIMI4_2</strain>
    </source>
</reference>
<gene>
    <name evidence="4" type="ORF">AOT14_18310</name>
</gene>
<dbReference type="PATRIC" id="fig|128780.6.peg.1834"/>
<keyword evidence="5" id="KW-1185">Reference proteome</keyword>
<dbReference type="Pfam" id="PF04773">
    <property type="entry name" value="FecR"/>
    <property type="match status" value="1"/>
</dbReference>
<sequence length="313" mass="35110">MSPHKDIEQVAAQWINRAESPQWTAQDQMQLQAWLEQDTAHRVAWLRLKSVWTRADRLAAVRAVQPPRIHRWREPMRWAIAASVAMLAVLFTLTGWGPGTRYSTEVGGREVIALSDGSRLELNTHTQLRAQVDPSLRHVWLDKGEAFFDVKPDPAHPFVIHAGEHRVVVLGTKFSVRQERERLEVAVLEGKVRVEPLVAKPGRPPVIVQGGGLLYSKPAGTLVAVNAQDKVRRSLSWRHGTLEFDQTTLADVAAQFNRYNDKQLVLMDPETAHMRVGGSFDATGVDAFARLLATGFNLRVETQGDQIRVSQPH</sequence>
<dbReference type="Gene3D" id="3.55.50.30">
    <property type="match status" value="1"/>
</dbReference>
<dbReference type="Proteomes" id="UP000061010">
    <property type="component" value="Chromosome"/>
</dbReference>
<dbReference type="GO" id="GO:0016989">
    <property type="term" value="F:sigma factor antagonist activity"/>
    <property type="evidence" value="ECO:0007669"/>
    <property type="project" value="TreeGrafter"/>
</dbReference>
<evidence type="ECO:0000259" key="3">
    <source>
        <dbReference type="Pfam" id="PF16220"/>
    </source>
</evidence>
<dbReference type="PANTHER" id="PTHR30273:SF2">
    <property type="entry name" value="PROTEIN FECR"/>
    <property type="match status" value="1"/>
</dbReference>
<evidence type="ECO:0000259" key="2">
    <source>
        <dbReference type="Pfam" id="PF04773"/>
    </source>
</evidence>
<evidence type="ECO:0000313" key="4">
    <source>
        <dbReference type="EMBL" id="ALJ28210.1"/>
    </source>
</evidence>
<dbReference type="InterPro" id="IPR006860">
    <property type="entry name" value="FecR"/>
</dbReference>
<feature type="transmembrane region" description="Helical" evidence="1">
    <location>
        <begin position="78"/>
        <end position="96"/>
    </location>
</feature>
<feature type="domain" description="FecR N-terminal" evidence="3">
    <location>
        <begin position="11"/>
        <end position="49"/>
    </location>
</feature>
<dbReference type="KEGG" id="sacz:AOT14_18310"/>